<reference evidence="1" key="1">
    <citation type="submission" date="2014-09" db="EMBL/GenBank/DDBJ databases">
        <authorList>
            <person name="Magalhaes I.L.F."/>
            <person name="Oliveira U."/>
            <person name="Santos F.R."/>
            <person name="Vidigal T.H.D.A."/>
            <person name="Brescovit A.D."/>
            <person name="Santos A.J."/>
        </authorList>
    </citation>
    <scope>NUCLEOTIDE SEQUENCE</scope>
    <source>
        <tissue evidence="1">Shoot tissue taken approximately 20 cm above the soil surface</tissue>
    </source>
</reference>
<sequence length="31" mass="3497">MMQPVGCEEQLGWCVQGTCQKSRLRRNSSLA</sequence>
<organism evidence="1">
    <name type="scientific">Arundo donax</name>
    <name type="common">Giant reed</name>
    <name type="synonym">Donax arundinaceus</name>
    <dbReference type="NCBI Taxonomy" id="35708"/>
    <lineage>
        <taxon>Eukaryota</taxon>
        <taxon>Viridiplantae</taxon>
        <taxon>Streptophyta</taxon>
        <taxon>Embryophyta</taxon>
        <taxon>Tracheophyta</taxon>
        <taxon>Spermatophyta</taxon>
        <taxon>Magnoliopsida</taxon>
        <taxon>Liliopsida</taxon>
        <taxon>Poales</taxon>
        <taxon>Poaceae</taxon>
        <taxon>PACMAD clade</taxon>
        <taxon>Arundinoideae</taxon>
        <taxon>Arundineae</taxon>
        <taxon>Arundo</taxon>
    </lineage>
</organism>
<reference evidence="1" key="2">
    <citation type="journal article" date="2015" name="Data Brief">
        <title>Shoot transcriptome of the giant reed, Arundo donax.</title>
        <authorList>
            <person name="Barrero R.A."/>
            <person name="Guerrero F.D."/>
            <person name="Moolhuijzen P."/>
            <person name="Goolsby J.A."/>
            <person name="Tidwell J."/>
            <person name="Bellgard S.E."/>
            <person name="Bellgard M.I."/>
        </authorList>
    </citation>
    <scope>NUCLEOTIDE SEQUENCE</scope>
    <source>
        <tissue evidence="1">Shoot tissue taken approximately 20 cm above the soil surface</tissue>
    </source>
</reference>
<name>A0A0A9FJF9_ARUDO</name>
<dbReference type="AlphaFoldDB" id="A0A0A9FJF9"/>
<protein>
    <submittedName>
        <fullName evidence="1">Uncharacterized protein</fullName>
    </submittedName>
</protein>
<evidence type="ECO:0000313" key="1">
    <source>
        <dbReference type="EMBL" id="JAE08423.1"/>
    </source>
</evidence>
<accession>A0A0A9FJF9</accession>
<dbReference type="EMBL" id="GBRH01189473">
    <property type="protein sequence ID" value="JAE08423.1"/>
    <property type="molecule type" value="Transcribed_RNA"/>
</dbReference>
<proteinExistence type="predicted"/>